<dbReference type="InterPro" id="IPR017907">
    <property type="entry name" value="Znf_RING_CS"/>
</dbReference>
<keyword evidence="1" id="KW-0479">Metal-binding</keyword>
<evidence type="ECO:0000256" key="2">
    <source>
        <dbReference type="ARBA" id="ARBA00022771"/>
    </source>
</evidence>
<organism evidence="7">
    <name type="scientific">Psilocybe cubensis</name>
    <name type="common">Psychedelic mushroom</name>
    <name type="synonym">Stropharia cubensis</name>
    <dbReference type="NCBI Taxonomy" id="181762"/>
    <lineage>
        <taxon>Eukaryota</taxon>
        <taxon>Fungi</taxon>
        <taxon>Dikarya</taxon>
        <taxon>Basidiomycota</taxon>
        <taxon>Agaricomycotina</taxon>
        <taxon>Agaricomycetes</taxon>
        <taxon>Agaricomycetidae</taxon>
        <taxon>Agaricales</taxon>
        <taxon>Agaricineae</taxon>
        <taxon>Strophariaceae</taxon>
        <taxon>Psilocybe</taxon>
    </lineage>
</organism>
<gene>
    <name evidence="7" type="ORF">JR316_008292</name>
</gene>
<protein>
    <recommendedName>
        <fullName evidence="6">RING-type domain-containing protein</fullName>
    </recommendedName>
</protein>
<evidence type="ECO:0000256" key="1">
    <source>
        <dbReference type="ARBA" id="ARBA00022723"/>
    </source>
</evidence>
<dbReference type="EMBL" id="JAFIQS010000008">
    <property type="protein sequence ID" value="KAG5166211.1"/>
    <property type="molecule type" value="Genomic_DNA"/>
</dbReference>
<dbReference type="PROSITE" id="PS00518">
    <property type="entry name" value="ZF_RING_1"/>
    <property type="match status" value="1"/>
</dbReference>
<dbReference type="InterPro" id="IPR018957">
    <property type="entry name" value="Znf_C3HC4_RING-type"/>
</dbReference>
<sequence length="284" mass="31351">MPLQCSICLFAFREPVSLPCGHIYCKICLTDHVNVPTNKGMTSTCPECRKPFHLTVPDVTYLPEKYRPFIAHAIRRVYIDTAPTEAEADVALLTEKVAELSRQVVKLQGKLTRQAKIEAMLDDAPQLSTTAARFFFSTPPPPPPPTPPNPPQRARASPPHSKGISRVNRRVHMDEQGVQFGLAIDRDGLRLNVAIDGHNGHTKISVNVDTNNKVKIVFSVEEPANRRVDTNPVALTNGQIREREGTGQQVVDVANCIEDLGTVEGGNVKMRDGEGDDQDVEMME</sequence>
<keyword evidence="2 4" id="KW-0863">Zinc-finger</keyword>
<feature type="domain" description="RING-type" evidence="6">
    <location>
        <begin position="5"/>
        <end position="49"/>
    </location>
</feature>
<name>A0A8H7XRL8_PSICU</name>
<dbReference type="SMART" id="SM00184">
    <property type="entry name" value="RING"/>
    <property type="match status" value="1"/>
</dbReference>
<dbReference type="InterPro" id="IPR013083">
    <property type="entry name" value="Znf_RING/FYVE/PHD"/>
</dbReference>
<reference evidence="7" key="1">
    <citation type="submission" date="2021-02" db="EMBL/GenBank/DDBJ databases">
        <title>Psilocybe cubensis genome.</title>
        <authorList>
            <person name="Mckernan K.J."/>
            <person name="Crawford S."/>
            <person name="Trippe A."/>
            <person name="Kane L.T."/>
            <person name="Mclaughlin S."/>
        </authorList>
    </citation>
    <scope>NUCLEOTIDE SEQUENCE [LARGE SCALE GENOMIC DNA]</scope>
    <source>
        <strain evidence="7">MGC-MH-2018</strain>
    </source>
</reference>
<evidence type="ECO:0000256" key="3">
    <source>
        <dbReference type="ARBA" id="ARBA00022833"/>
    </source>
</evidence>
<dbReference type="Pfam" id="PF00097">
    <property type="entry name" value="zf-C3HC4"/>
    <property type="match status" value="1"/>
</dbReference>
<evidence type="ECO:0000259" key="6">
    <source>
        <dbReference type="PROSITE" id="PS50089"/>
    </source>
</evidence>
<feature type="compositionally biased region" description="Pro residues" evidence="5">
    <location>
        <begin position="138"/>
        <end position="151"/>
    </location>
</feature>
<dbReference type="AlphaFoldDB" id="A0A8H7XRL8"/>
<dbReference type="PROSITE" id="PS50089">
    <property type="entry name" value="ZF_RING_2"/>
    <property type="match status" value="1"/>
</dbReference>
<dbReference type="GO" id="GO:0008270">
    <property type="term" value="F:zinc ion binding"/>
    <property type="evidence" value="ECO:0007669"/>
    <property type="project" value="UniProtKB-KW"/>
</dbReference>
<dbReference type="PANTHER" id="PTHR23327">
    <property type="entry name" value="RING FINGER PROTEIN 127"/>
    <property type="match status" value="1"/>
</dbReference>
<proteinExistence type="predicted"/>
<evidence type="ECO:0000256" key="4">
    <source>
        <dbReference type="PROSITE-ProRule" id="PRU00175"/>
    </source>
</evidence>
<keyword evidence="3" id="KW-0862">Zinc</keyword>
<dbReference type="SUPFAM" id="SSF57850">
    <property type="entry name" value="RING/U-box"/>
    <property type="match status" value="1"/>
</dbReference>
<dbReference type="InterPro" id="IPR001841">
    <property type="entry name" value="Znf_RING"/>
</dbReference>
<evidence type="ECO:0000313" key="7">
    <source>
        <dbReference type="EMBL" id="KAG5166211.1"/>
    </source>
</evidence>
<accession>A0A8H7XRL8</accession>
<comment type="caution">
    <text evidence="7">The sequence shown here is derived from an EMBL/GenBank/DDBJ whole genome shotgun (WGS) entry which is preliminary data.</text>
</comment>
<evidence type="ECO:0000256" key="5">
    <source>
        <dbReference type="SAM" id="MobiDB-lite"/>
    </source>
</evidence>
<dbReference type="Gene3D" id="3.30.40.10">
    <property type="entry name" value="Zinc/RING finger domain, C3HC4 (zinc finger)"/>
    <property type="match status" value="1"/>
</dbReference>
<feature type="region of interest" description="Disordered" evidence="5">
    <location>
        <begin position="133"/>
        <end position="164"/>
    </location>
</feature>